<evidence type="ECO:0000313" key="1">
    <source>
        <dbReference type="EMBL" id="CDW33422.1"/>
    </source>
</evidence>
<proteinExistence type="predicted"/>
<sequence>MIFWHIILHTRRPLSNDILVREKISKENNTLKNEVLHDIISILKFYE</sequence>
<accession>A0A0K2U681</accession>
<protein>
    <submittedName>
        <fullName evidence="1">Uncharacterized protein</fullName>
    </submittedName>
</protein>
<organism evidence="1">
    <name type="scientific">Lepeophtheirus salmonis</name>
    <name type="common">Salmon louse</name>
    <name type="synonym">Caligus salmonis</name>
    <dbReference type="NCBI Taxonomy" id="72036"/>
    <lineage>
        <taxon>Eukaryota</taxon>
        <taxon>Metazoa</taxon>
        <taxon>Ecdysozoa</taxon>
        <taxon>Arthropoda</taxon>
        <taxon>Crustacea</taxon>
        <taxon>Multicrustacea</taxon>
        <taxon>Hexanauplia</taxon>
        <taxon>Copepoda</taxon>
        <taxon>Siphonostomatoida</taxon>
        <taxon>Caligidae</taxon>
        <taxon>Lepeophtheirus</taxon>
    </lineage>
</organism>
<reference evidence="1" key="1">
    <citation type="submission" date="2014-05" db="EMBL/GenBank/DDBJ databases">
        <authorList>
            <person name="Chronopoulou M."/>
        </authorList>
    </citation>
    <scope>NUCLEOTIDE SEQUENCE</scope>
    <source>
        <tissue evidence="1">Whole organism</tissue>
    </source>
</reference>
<name>A0A0K2U681_LEPSM</name>
<dbReference type="AlphaFoldDB" id="A0A0K2U681"/>
<dbReference type="EMBL" id="HACA01016061">
    <property type="protein sequence ID" value="CDW33422.1"/>
    <property type="molecule type" value="Transcribed_RNA"/>
</dbReference>